<evidence type="ECO:0000313" key="9">
    <source>
        <dbReference type="Proteomes" id="UP001527181"/>
    </source>
</evidence>
<dbReference type="PANTHER" id="PTHR42788:SF7">
    <property type="entry name" value="NITRATE ABC TRANSPORTER ATP-BINDING PROTEIN"/>
    <property type="match status" value="1"/>
</dbReference>
<keyword evidence="4" id="KW-0547">Nucleotide-binding</keyword>
<feature type="domain" description="ABC transporter" evidence="7">
    <location>
        <begin position="2"/>
        <end position="249"/>
    </location>
</feature>
<dbReference type="PANTHER" id="PTHR42788">
    <property type="entry name" value="TAURINE IMPORT ATP-BINDING PROTEIN-RELATED"/>
    <property type="match status" value="1"/>
</dbReference>
<comment type="subcellular location">
    <subcellularLocation>
        <location evidence="1">Cell membrane</location>
        <topology evidence="1">Peripheral membrane protein</topology>
    </subcellularLocation>
</comment>
<reference evidence="8 9" key="1">
    <citation type="submission" date="2022-05" db="EMBL/GenBank/DDBJ databases">
        <title>Genome Sequencing of Bee-Associated Microbes.</title>
        <authorList>
            <person name="Dunlap C."/>
        </authorList>
    </citation>
    <scope>NUCLEOTIDE SEQUENCE [LARGE SCALE GENOMIC DNA]</scope>
    <source>
        <strain evidence="8 9">NRRL B-04010</strain>
    </source>
</reference>
<protein>
    <submittedName>
        <fullName evidence="8">ATP-binding cassette domain-containing protein</fullName>
    </submittedName>
</protein>
<evidence type="ECO:0000259" key="7">
    <source>
        <dbReference type="PROSITE" id="PS50893"/>
    </source>
</evidence>
<organism evidence="8 9">
    <name type="scientific">Paenibacillus alvei</name>
    <name type="common">Bacillus alvei</name>
    <dbReference type="NCBI Taxonomy" id="44250"/>
    <lineage>
        <taxon>Bacteria</taxon>
        <taxon>Bacillati</taxon>
        <taxon>Bacillota</taxon>
        <taxon>Bacilli</taxon>
        <taxon>Bacillales</taxon>
        <taxon>Paenibacillaceae</taxon>
        <taxon>Paenibacillus</taxon>
    </lineage>
</organism>
<proteinExistence type="predicted"/>
<dbReference type="SMART" id="SM00382">
    <property type="entry name" value="AAA"/>
    <property type="match status" value="1"/>
</dbReference>
<name>A0ABT4H381_PAEAL</name>
<gene>
    <name evidence="8" type="ORF">M5X12_22780</name>
</gene>
<evidence type="ECO:0000256" key="5">
    <source>
        <dbReference type="ARBA" id="ARBA00022840"/>
    </source>
</evidence>
<evidence type="ECO:0000256" key="6">
    <source>
        <dbReference type="ARBA" id="ARBA00023136"/>
    </source>
</evidence>
<keyword evidence="9" id="KW-1185">Reference proteome</keyword>
<accession>A0ABT4H381</accession>
<dbReference type="Gene3D" id="3.40.50.300">
    <property type="entry name" value="P-loop containing nucleotide triphosphate hydrolases"/>
    <property type="match status" value="1"/>
</dbReference>
<dbReference type="Pfam" id="PF00005">
    <property type="entry name" value="ABC_tran"/>
    <property type="match status" value="1"/>
</dbReference>
<dbReference type="InterPro" id="IPR017871">
    <property type="entry name" value="ABC_transporter-like_CS"/>
</dbReference>
<comment type="caution">
    <text evidence="8">The sequence shown here is derived from an EMBL/GenBank/DDBJ whole genome shotgun (WGS) entry which is preliminary data.</text>
</comment>
<dbReference type="PROSITE" id="PS00211">
    <property type="entry name" value="ABC_TRANSPORTER_1"/>
    <property type="match status" value="1"/>
</dbReference>
<dbReference type="RefSeq" id="WP_262867019.1">
    <property type="nucleotide sequence ID" value="NZ_JAMDLX010000046.1"/>
</dbReference>
<evidence type="ECO:0000256" key="1">
    <source>
        <dbReference type="ARBA" id="ARBA00004202"/>
    </source>
</evidence>
<keyword evidence="2" id="KW-0813">Transport</keyword>
<dbReference type="GeneID" id="94492794"/>
<dbReference type="InterPro" id="IPR003439">
    <property type="entry name" value="ABC_transporter-like_ATP-bd"/>
</dbReference>
<dbReference type="SUPFAM" id="SSF52540">
    <property type="entry name" value="P-loop containing nucleoside triphosphate hydrolases"/>
    <property type="match status" value="1"/>
</dbReference>
<evidence type="ECO:0000256" key="4">
    <source>
        <dbReference type="ARBA" id="ARBA00022741"/>
    </source>
</evidence>
<dbReference type="PROSITE" id="PS50893">
    <property type="entry name" value="ABC_TRANSPORTER_2"/>
    <property type="match status" value="1"/>
</dbReference>
<dbReference type="InterPro" id="IPR027417">
    <property type="entry name" value="P-loop_NTPase"/>
</dbReference>
<evidence type="ECO:0000256" key="2">
    <source>
        <dbReference type="ARBA" id="ARBA00022448"/>
    </source>
</evidence>
<keyword evidence="3" id="KW-1003">Cell membrane</keyword>
<keyword evidence="5 8" id="KW-0067">ATP-binding</keyword>
<sequence length="280" mass="30943">MLHVNQVSKFFNANSADEKMALSHIQLHLQSGDFVTVIGSNGAGKSTLMNIISGMITSDVGSVSINGHDVTYMPEHRRSRWIGRVFQDPMAGTAPDMTIEENMAIALKRAAKRRLGIGVTRSRRALFKEELSRLKLGLENRLNAKVGLLSGGERQALSLLMATFTQPSILLLDEHTAALDPGRAELITRLTDEIVHASSLTTLMVTHNMEQAIRLGNRLIMMDKGKIVLDIPAKVKQTLTIDSLLREFERVRGEKFVDDRVVLGGGIAIFATQHETSYRN</sequence>
<dbReference type="InterPro" id="IPR050166">
    <property type="entry name" value="ABC_transporter_ATP-bind"/>
</dbReference>
<dbReference type="GO" id="GO:0005524">
    <property type="term" value="F:ATP binding"/>
    <property type="evidence" value="ECO:0007669"/>
    <property type="project" value="UniProtKB-KW"/>
</dbReference>
<keyword evidence="6" id="KW-0472">Membrane</keyword>
<evidence type="ECO:0000256" key="3">
    <source>
        <dbReference type="ARBA" id="ARBA00022475"/>
    </source>
</evidence>
<dbReference type="InterPro" id="IPR003593">
    <property type="entry name" value="AAA+_ATPase"/>
</dbReference>
<dbReference type="Proteomes" id="UP001527181">
    <property type="component" value="Unassembled WGS sequence"/>
</dbReference>
<evidence type="ECO:0000313" key="8">
    <source>
        <dbReference type="EMBL" id="MCY9763364.1"/>
    </source>
</evidence>
<dbReference type="EMBL" id="JAMDNP010000055">
    <property type="protein sequence ID" value="MCY9763364.1"/>
    <property type="molecule type" value="Genomic_DNA"/>
</dbReference>